<keyword evidence="6 8" id="KW-0472">Membrane</keyword>
<dbReference type="Proteomes" id="UP001374893">
    <property type="component" value="Chromosome"/>
</dbReference>
<keyword evidence="3" id="KW-1003">Cell membrane</keyword>
<evidence type="ECO:0000256" key="8">
    <source>
        <dbReference type="SAM" id="Phobius"/>
    </source>
</evidence>
<dbReference type="Gene3D" id="3.30.420.270">
    <property type="match status" value="1"/>
</dbReference>
<evidence type="ECO:0000313" key="10">
    <source>
        <dbReference type="Proteomes" id="UP001374893"/>
    </source>
</evidence>
<keyword evidence="10" id="KW-1185">Reference proteome</keyword>
<reference evidence="9 10" key="1">
    <citation type="submission" date="2021-06" db="EMBL/GenBank/DDBJ databases">
        <title>Complete genome of Haloferula helveola possessing various polysaccharide degrading enzymes.</title>
        <authorList>
            <person name="Takami H."/>
            <person name="Huang C."/>
            <person name="Hamasaki K."/>
        </authorList>
    </citation>
    <scope>NUCLEOTIDE SEQUENCE [LARGE SCALE GENOMIC DNA]</scope>
    <source>
        <strain evidence="9 10">CN-1</strain>
    </source>
</reference>
<keyword evidence="4 7" id="KW-0812">Transmembrane</keyword>
<proteinExistence type="inferred from homology"/>
<accession>A0ABM7RE32</accession>
<dbReference type="InterPro" id="IPR003400">
    <property type="entry name" value="ExbD"/>
</dbReference>
<evidence type="ECO:0000256" key="2">
    <source>
        <dbReference type="ARBA" id="ARBA00005811"/>
    </source>
</evidence>
<dbReference type="Pfam" id="PF02472">
    <property type="entry name" value="ExbD"/>
    <property type="match status" value="1"/>
</dbReference>
<comment type="subcellular location">
    <subcellularLocation>
        <location evidence="1">Cell membrane</location>
        <topology evidence="1">Single-pass membrane protein</topology>
    </subcellularLocation>
    <subcellularLocation>
        <location evidence="7">Cell membrane</location>
        <topology evidence="7">Single-pass type II membrane protein</topology>
    </subcellularLocation>
</comment>
<evidence type="ECO:0000256" key="3">
    <source>
        <dbReference type="ARBA" id="ARBA00022475"/>
    </source>
</evidence>
<evidence type="ECO:0000256" key="6">
    <source>
        <dbReference type="ARBA" id="ARBA00023136"/>
    </source>
</evidence>
<dbReference type="EMBL" id="AP024702">
    <property type="protein sequence ID" value="BCX47138.1"/>
    <property type="molecule type" value="Genomic_DNA"/>
</dbReference>
<keyword evidence="5 8" id="KW-1133">Transmembrane helix</keyword>
<evidence type="ECO:0000256" key="5">
    <source>
        <dbReference type="ARBA" id="ARBA00022989"/>
    </source>
</evidence>
<evidence type="ECO:0000313" key="9">
    <source>
        <dbReference type="EMBL" id="BCX47138.1"/>
    </source>
</evidence>
<comment type="similarity">
    <text evidence="2 7">Belongs to the ExbD/TolR family.</text>
</comment>
<organism evidence="9 10">
    <name type="scientific">Haloferula helveola</name>
    <dbReference type="NCBI Taxonomy" id="490095"/>
    <lineage>
        <taxon>Bacteria</taxon>
        <taxon>Pseudomonadati</taxon>
        <taxon>Verrucomicrobiota</taxon>
        <taxon>Verrucomicrobiia</taxon>
        <taxon>Verrucomicrobiales</taxon>
        <taxon>Verrucomicrobiaceae</taxon>
        <taxon>Haloferula</taxon>
    </lineage>
</organism>
<evidence type="ECO:0000256" key="7">
    <source>
        <dbReference type="RuleBase" id="RU003879"/>
    </source>
</evidence>
<dbReference type="RefSeq" id="WP_338689176.1">
    <property type="nucleotide sequence ID" value="NZ_AP024702.1"/>
</dbReference>
<dbReference type="PANTHER" id="PTHR30558">
    <property type="entry name" value="EXBD MEMBRANE COMPONENT OF PMF-DRIVEN MACROMOLECULE IMPORT SYSTEM"/>
    <property type="match status" value="1"/>
</dbReference>
<feature type="transmembrane region" description="Helical" evidence="8">
    <location>
        <begin position="20"/>
        <end position="39"/>
    </location>
</feature>
<keyword evidence="7" id="KW-0813">Transport</keyword>
<dbReference type="PANTHER" id="PTHR30558:SF13">
    <property type="entry name" value="BIOPOLYMER TRANSPORT PROTEIN EXBD2"/>
    <property type="match status" value="1"/>
</dbReference>
<evidence type="ECO:0000256" key="4">
    <source>
        <dbReference type="ARBA" id="ARBA00022692"/>
    </source>
</evidence>
<protein>
    <submittedName>
        <fullName evidence="9">Biopolymer transporter protein ExbD</fullName>
    </submittedName>
</protein>
<name>A0ABM7RE32_9BACT</name>
<gene>
    <name evidence="9" type="ORF">HAHE_10460</name>
</gene>
<sequence>MFGRGLGDEAEEEVHVDLSPMIDCIFILLIFFIVSTVFVEETGVEVNKPDVGAAASALDSNSILLAVTKEDKVYYGGESIGIQGVIGKIKPLLTETPDMPVIIQGDEDASHGTVQKVHGQAMLAGAQKEKISISTK</sequence>
<keyword evidence="7" id="KW-0653">Protein transport</keyword>
<evidence type="ECO:0000256" key="1">
    <source>
        <dbReference type="ARBA" id="ARBA00004162"/>
    </source>
</evidence>